<dbReference type="VEuPathDB" id="FungiDB:SeMB42_g01834"/>
<evidence type="ECO:0000256" key="1">
    <source>
        <dbReference type="SAM" id="MobiDB-lite"/>
    </source>
</evidence>
<dbReference type="EMBL" id="QEAN01000051">
    <property type="protein sequence ID" value="TPX51653.1"/>
    <property type="molecule type" value="Genomic_DNA"/>
</dbReference>
<dbReference type="Proteomes" id="UP000317494">
    <property type="component" value="Unassembled WGS sequence"/>
</dbReference>
<evidence type="ECO:0000313" key="3">
    <source>
        <dbReference type="EMBL" id="TPX51653.1"/>
    </source>
</evidence>
<proteinExistence type="predicted"/>
<evidence type="ECO:0000313" key="2">
    <source>
        <dbReference type="EMBL" id="TPX51196.1"/>
    </source>
</evidence>
<name>A0A507DJ66_9FUNG</name>
<keyword evidence="4" id="KW-1185">Reference proteome</keyword>
<organism evidence="3 4">
    <name type="scientific">Synchytrium endobioticum</name>
    <dbReference type="NCBI Taxonomy" id="286115"/>
    <lineage>
        <taxon>Eukaryota</taxon>
        <taxon>Fungi</taxon>
        <taxon>Fungi incertae sedis</taxon>
        <taxon>Chytridiomycota</taxon>
        <taxon>Chytridiomycota incertae sedis</taxon>
        <taxon>Chytridiomycetes</taxon>
        <taxon>Synchytriales</taxon>
        <taxon>Synchytriaceae</taxon>
        <taxon>Synchytrium</taxon>
    </lineage>
</organism>
<comment type="caution">
    <text evidence="3">The sequence shown here is derived from an EMBL/GenBank/DDBJ whole genome shotgun (WGS) entry which is preliminary data.</text>
</comment>
<dbReference type="PANTHER" id="PTHR46465">
    <property type="entry name" value="LATERAL SIGNALING TARGET PROTEIN 2 HOMOLOG"/>
    <property type="match status" value="1"/>
</dbReference>
<feature type="compositionally biased region" description="Low complexity" evidence="1">
    <location>
        <begin position="14"/>
        <end position="23"/>
    </location>
</feature>
<dbReference type="InterPro" id="IPR051118">
    <property type="entry name" value="LST-2"/>
</dbReference>
<dbReference type="PANTHER" id="PTHR46465:SF2">
    <property type="entry name" value="LATERAL SIGNALING TARGET PROTEIN 2 HOMOLOG"/>
    <property type="match status" value="1"/>
</dbReference>
<evidence type="ECO:0000313" key="4">
    <source>
        <dbReference type="Proteomes" id="UP000317494"/>
    </source>
</evidence>
<accession>A0A507DJ66</accession>
<sequence length="547" mass="61361">MEQPPVSAPSANETNSPTTPSTSRRNHHSARLNNPNIPPSSSNIASIFQYKVWKRASRIRLVETAPLSLFWHADEYLSRTIKILHRVRDPASAQFRNKCENVHRAQRMVLDSVFLTYRDCDPSIRADRAYRNRLPPEDQRELDGRFSENILFAAQALARGFRIRGIEAFTAELTQPARNLCASIEALRFVFRTRATNKGTSPPYTDLEPVLTDFDRAWAAFEQHICFCYFAVTYSGRPASDDETEMFEVLMSETIVRALETRLIEQSQLAELDPSVIFAVPRLTIIAGLIHTPEAVTMTDAETSFRWFKSKAATLKHVQSELRRMGPKGIQLLEKMLVLGCDYINDYDELDICGCANDAGICEGNNKTANSTTPLPLVTDTDVEMALQQEPAAPVKRPDHLRIWTRQDPKLSSTGSSLHLSPAAEVSTANSNTTFCQTPPHGASATMTKQEFGSSTPIKNTQELIHLCRESPRDQTFPHESSRRSSAQTALLDTQQIRHEITRESLQKLFTAVCSVADDLQSGSKAKEFVEILHRVFAMHGEVSARI</sequence>
<evidence type="ECO:0000313" key="5">
    <source>
        <dbReference type="Proteomes" id="UP000320475"/>
    </source>
</evidence>
<dbReference type="GO" id="GO:0031901">
    <property type="term" value="C:early endosome membrane"/>
    <property type="evidence" value="ECO:0007669"/>
    <property type="project" value="TreeGrafter"/>
</dbReference>
<reference evidence="4 5" key="1">
    <citation type="journal article" date="2019" name="Sci. Rep.">
        <title>Comparative genomics of chytrid fungi reveal insights into the obligate biotrophic and pathogenic lifestyle of Synchytrium endobioticum.</title>
        <authorList>
            <person name="van de Vossenberg B.T.L.H."/>
            <person name="Warris S."/>
            <person name="Nguyen H.D.T."/>
            <person name="van Gent-Pelzer M.P.E."/>
            <person name="Joly D.L."/>
            <person name="van de Geest H.C."/>
            <person name="Bonants P.J.M."/>
            <person name="Smith D.S."/>
            <person name="Levesque C.A."/>
            <person name="van der Lee T.A.J."/>
        </authorList>
    </citation>
    <scope>NUCLEOTIDE SEQUENCE [LARGE SCALE GENOMIC DNA]</scope>
    <source>
        <strain evidence="2 5">LEV6574</strain>
        <strain evidence="3 4">MB42</strain>
    </source>
</reference>
<feature type="region of interest" description="Disordered" evidence="1">
    <location>
        <begin position="1"/>
        <end position="38"/>
    </location>
</feature>
<dbReference type="Proteomes" id="UP000320475">
    <property type="component" value="Unassembled WGS sequence"/>
</dbReference>
<dbReference type="EMBL" id="QEAM01000007">
    <property type="protein sequence ID" value="TPX51196.1"/>
    <property type="molecule type" value="Genomic_DNA"/>
</dbReference>
<protein>
    <submittedName>
        <fullName evidence="3">Uncharacterized protein</fullName>
    </submittedName>
</protein>
<dbReference type="OrthoDB" id="20035at2759"/>
<gene>
    <name evidence="2" type="ORF">SeLEV6574_g00430</name>
    <name evidence="3" type="ORF">SeMB42_g01834</name>
</gene>
<dbReference type="AlphaFoldDB" id="A0A507DJ66"/>